<gene>
    <name evidence="2" type="ORF">Q9R08_04890</name>
</gene>
<name>A0ABU0YZW5_9MICO</name>
<evidence type="ECO:0000256" key="1">
    <source>
        <dbReference type="SAM" id="MobiDB-lite"/>
    </source>
</evidence>
<evidence type="ECO:0000313" key="2">
    <source>
        <dbReference type="EMBL" id="MDQ7877308.1"/>
    </source>
</evidence>
<organism evidence="2 3">
    <name type="scientific">Microbacterium psychrotolerans</name>
    <dbReference type="NCBI Taxonomy" id="3068321"/>
    <lineage>
        <taxon>Bacteria</taxon>
        <taxon>Bacillati</taxon>
        <taxon>Actinomycetota</taxon>
        <taxon>Actinomycetes</taxon>
        <taxon>Micrococcales</taxon>
        <taxon>Microbacteriaceae</taxon>
        <taxon>Microbacterium</taxon>
    </lineage>
</organism>
<evidence type="ECO:0000313" key="3">
    <source>
        <dbReference type="Proteomes" id="UP001235133"/>
    </source>
</evidence>
<proteinExistence type="predicted"/>
<comment type="caution">
    <text evidence="2">The sequence shown here is derived from an EMBL/GenBank/DDBJ whole genome shotgun (WGS) entry which is preliminary data.</text>
</comment>
<accession>A0ABU0YZW5</accession>
<dbReference type="EMBL" id="JAVFWO010000002">
    <property type="protein sequence ID" value="MDQ7877308.1"/>
    <property type="molecule type" value="Genomic_DNA"/>
</dbReference>
<reference evidence="2 3" key="1">
    <citation type="submission" date="2023-08" db="EMBL/GenBank/DDBJ databases">
        <title>Microbacterium psychrotolerans sp. nov., a psychrotolerant bacterium isolated from soil in Heilongjiang Province, China.</title>
        <authorList>
            <person name="An P."/>
            <person name="Zhao D."/>
            <person name="Xiang H."/>
        </authorList>
    </citation>
    <scope>NUCLEOTIDE SEQUENCE [LARGE SCALE GENOMIC DNA]</scope>
    <source>
        <strain evidence="2 3">QXD-8</strain>
    </source>
</reference>
<keyword evidence="3" id="KW-1185">Reference proteome</keyword>
<feature type="region of interest" description="Disordered" evidence="1">
    <location>
        <begin position="1"/>
        <end position="28"/>
    </location>
</feature>
<sequence length="119" mass="12965">MSGDPFDPVEVGPDAPSLGPGEEWVQPAGRPGHRIVVQTIPEDAPPAVREGLARRRIQAIEGVCPCDGLLIWRDEHPDLSVWSGVGRGSDVVQVHRDACPAHDLNLVPALERWRQGRSQ</sequence>
<protein>
    <submittedName>
        <fullName evidence="2">Uncharacterized protein</fullName>
    </submittedName>
</protein>
<dbReference type="RefSeq" id="WP_308866741.1">
    <property type="nucleotide sequence ID" value="NZ_JAVFWO010000002.1"/>
</dbReference>
<dbReference type="Proteomes" id="UP001235133">
    <property type="component" value="Unassembled WGS sequence"/>
</dbReference>